<accession>F0XHD8</accession>
<evidence type="ECO:0000313" key="4">
    <source>
        <dbReference type="Proteomes" id="UP000007796"/>
    </source>
</evidence>
<sequence length="113" mass="12573">MRGEATQNKVHYRGSDEDYIVFVDDVATYRKWKEDSSVPLAHFVSSFKVFVTHNQGVQGTLDTASNGTLENEFSTHDIDAVLKSILSKGTLQEVEGPERQGFKNDSQGARVAH</sequence>
<name>F0XHD8_GROCL</name>
<dbReference type="Proteomes" id="UP000007796">
    <property type="component" value="Unassembled WGS sequence"/>
</dbReference>
<dbReference type="HOGENOM" id="CLU_137480_1_0_1"/>
<dbReference type="GeneID" id="25976131"/>
<dbReference type="OrthoDB" id="2567806at2759"/>
<dbReference type="STRING" id="655863.F0XHD8"/>
<dbReference type="RefSeq" id="XP_014172624.1">
    <property type="nucleotide sequence ID" value="XM_014317149.1"/>
</dbReference>
<dbReference type="eggNOG" id="ENOG502S9SB">
    <property type="taxonomic scope" value="Eukaryota"/>
</dbReference>
<dbReference type="SUPFAM" id="SSF89895">
    <property type="entry name" value="FYSH domain"/>
    <property type="match status" value="1"/>
</dbReference>
<feature type="region of interest" description="Disordered" evidence="1">
    <location>
        <begin position="92"/>
        <end position="113"/>
    </location>
</feature>
<protein>
    <submittedName>
        <fullName evidence="3">RNA-binding protein</fullName>
    </submittedName>
</protein>
<reference evidence="3 4" key="1">
    <citation type="journal article" date="2011" name="Proc. Natl. Acad. Sci. U.S.A.">
        <title>Genome and transcriptome analyses of the mountain pine beetle-fungal symbiont Grosmannia clavigera, a lodgepole pine pathogen.</title>
        <authorList>
            <person name="DiGuistini S."/>
            <person name="Wang Y."/>
            <person name="Liao N.Y."/>
            <person name="Taylor G."/>
            <person name="Tanguay P."/>
            <person name="Feau N."/>
            <person name="Henrissat B."/>
            <person name="Chan S.K."/>
            <person name="Hesse-Orce U."/>
            <person name="Alamouti S.M."/>
            <person name="Tsui C.K.M."/>
            <person name="Docking R.T."/>
            <person name="Levasseur A."/>
            <person name="Haridas S."/>
            <person name="Robertson G."/>
            <person name="Birol I."/>
            <person name="Holt R.A."/>
            <person name="Marra M.A."/>
            <person name="Hamelin R.C."/>
            <person name="Hirst M."/>
            <person name="Jones S.J.M."/>
            <person name="Bohlmann J."/>
            <person name="Breuil C."/>
        </authorList>
    </citation>
    <scope>NUCLEOTIDE SEQUENCE [LARGE SCALE GENOMIC DNA]</scope>
    <source>
        <strain evidence="4">kw1407 / UAMH 11150</strain>
    </source>
</reference>
<dbReference type="AlphaFoldDB" id="F0XHD8"/>
<dbReference type="InterPro" id="IPR036786">
    <property type="entry name" value="Ribosome_mat_SBDS_N_sf"/>
</dbReference>
<dbReference type="Pfam" id="PF01172">
    <property type="entry name" value="SBDS_N"/>
    <property type="match status" value="1"/>
</dbReference>
<proteinExistence type="predicted"/>
<dbReference type="InParanoid" id="F0XHD8"/>
<evidence type="ECO:0000259" key="2">
    <source>
        <dbReference type="Pfam" id="PF01172"/>
    </source>
</evidence>
<organism evidence="4">
    <name type="scientific">Grosmannia clavigera (strain kw1407 / UAMH 11150)</name>
    <name type="common">Blue stain fungus</name>
    <name type="synonym">Graphiocladiella clavigera</name>
    <dbReference type="NCBI Taxonomy" id="655863"/>
    <lineage>
        <taxon>Eukaryota</taxon>
        <taxon>Fungi</taxon>
        <taxon>Dikarya</taxon>
        <taxon>Ascomycota</taxon>
        <taxon>Pezizomycotina</taxon>
        <taxon>Sordariomycetes</taxon>
        <taxon>Sordariomycetidae</taxon>
        <taxon>Ophiostomatales</taxon>
        <taxon>Ophiostomataceae</taxon>
        <taxon>Leptographium</taxon>
    </lineage>
</organism>
<dbReference type="Gene3D" id="3.30.1250.10">
    <property type="entry name" value="Ribosome maturation protein SBDS, N-terminal domain"/>
    <property type="match status" value="1"/>
</dbReference>
<evidence type="ECO:0000313" key="3">
    <source>
        <dbReference type="EMBL" id="EFX03142.1"/>
    </source>
</evidence>
<feature type="domain" description="Ribosome maturation protein SDO1/SBDS N-terminal" evidence="2">
    <location>
        <begin position="7"/>
        <end position="98"/>
    </location>
</feature>
<dbReference type="InterPro" id="IPR019783">
    <property type="entry name" value="SDO1/SBDS_N"/>
</dbReference>
<keyword evidence="4" id="KW-1185">Reference proteome</keyword>
<evidence type="ECO:0000256" key="1">
    <source>
        <dbReference type="SAM" id="MobiDB-lite"/>
    </source>
</evidence>
<dbReference type="EMBL" id="GL629769">
    <property type="protein sequence ID" value="EFX03142.1"/>
    <property type="molecule type" value="Genomic_DNA"/>
</dbReference>
<gene>
    <name evidence="3" type="ORF">CMQ_3071</name>
</gene>